<proteinExistence type="predicted"/>
<sequence length="2053" mass="233244">MTSVRSNGNSSNLDVATLTSFGYRPFEEDNENVISKLFQRVKSSFVVSPGTSNVNTSTEPLEISSAKPSQDPDFEPSRSTSSLLLPDKENKGFKHSVTPAPPVVSIEPLLGNVSPNILVESAEGIQEYVNGTVNGSNTSLSLVNGVSNPQNSQEGFEPGNQNSYPIYKDISDTRSIRSVQTIASTGNNSGYSFSKVIRRLRGEGVNKGYWMADDSCKECYECKVTFTIVRRKHHCRICGQIFCSKCASNIIPGEKFNYDGAMRVCNFCRQLMKEYGEDSDPEADYWTEKNDSSNNALPRIHYTPPMLTDSPNISSNTTSELSPSTINSHLSPRPPSPDTLSLNDGLRRIISAGSSLFMSRSRSNTITEDLHIVGLPSSPAPFRRSLTEDDKNTPAANPEAVLDPEIAPFMSDDEGDDDVHYDSLTNPSNVFSFVTSILHVGGNTDSATPTPAVSEYADSDDESSEFGSRSSLKAMQKGQRADDIRSHFARDKGSPSRRRSINNNNRPSRMSRRSGLLRQINPNNIPMEMSCSLESRPSSPFSMRHSRTISTQTKTEISPISLQHMRKLLRQFLRESEIDLSEGWENVIMGLMTKVSDNLNPNVRGGDEIDIRHYVKIKRIPGGTPQDSEYVHGVVCAKNLAHKQMPRTLHNPRVLILTFALEYHRVENQLMSLDPVIAQEEEHLRLLVNRIAALRPHLVLVEKTVARKALQMLLEKHIAVALNVKSSVIEAVARCARADIIQSIDKLVSEPKLGNCGTFMVKTFDHKLIPGRRKTYLFFESCPKDLGCTIVLRGGNIETLEKIKRITDLMVFVVYNLKLETALIIDQFAKIPATIDEKIDSNEHISNSISRPDDVPDPLAPYESTILSVSPFIKFPPPYLLTKTKQAEKRLTDLINKRNATTNKDNDKQHSTSTSVGLSGILRTPEQVIAEAELADAIHDHIFQMRAWESFIYNNIVSPYAHQNITVLSFKVCTVNGTSCSEPEILVMEYYRDSDRTLGQYLEEMCSRSAYLCSTCDRPLLMHYHSFCHGNSRITVYIEEQDIPQLNVDKIFMSTHCKICNAETAPTLMTEDTWKYSFGKYLELSFYQTELWSRMEKCSHNVFRDHDLYFHLNKLTVRFRYESIELLEVYAPPMHLYTKPEVQIRLKNQDLDTIRHKITDYWDSVTDRIKNFNYDIVQPDKVEMCKQELLEMSRRVVTEKKFMLQKLQQTYVNSPPEDTLALNNVLYVLQDKVVAWEKDFNDIARQYFPRLTAKQIRRLFVDNHEAITLGRGYSGTFLNDLPLINMDLDATIDPSRHEDYIGPTIVPKLGSSPTADLILNGLKELDFFHEGEIESLENDIEKVASQLTLFPFMDPKVSRRLSMKWMQESKLGQRQLISRTASDSIFPMILDKQEESESLTESDFSQPTEIPRIIPSTIKQKHTASSPLLFTSLDSHENRRNLLERDKEINVQEHPSLKRVQAHLKKSQSTASEKSGIPRQNSKSSRSTSFKHTPSDGFGLSPIRTHEHKKSKLAGYYKPKRIRPTILPSKPTIEVFNNVKAATAEESEEEDFDEGVDDDNDQFCDDETRVFSLNRTDAFDESLGIEEFIPLPARESSSDESYIYNPTLTFLGKDFNEPTTPVSESFSGPDINSQTPFTGRFLLPNDTNDSQNGTRKVMPPLMRSLASFWTDKKNLDPLIYPLNPTEHVFPDSPIIVREDEPGSIIAFALSSKEYLEKLKSVQQTNLNNDIFMSGDDRFSSKSSNLILDGDEGMDVEDNLLSHMKYQFSGDSTQFFCKIFCADQFDALRRKCNCDSTYIQSLARCVKWDSSGGKSGSAFLKTRDDRLVMKQISRNEVDAFLKFAPKYFEYIANALVHLPTVLTKIFGFYRIGYKNDQTGKQMKIDLIVMENLFYERKVSKIFDLKGSMRNRHVQSTGKENEVLLDENLLELIMNDNPLYLREHSKKLLYESLHNDTIFLSRHNVMDYSLLVGFDEEKHELVVGILDFIRTFTWDKKLESWVKESGFLGGGGKEPTIVTPKQYKNRFREAMDRYFLMVPDRWIAYKSYRKAGPIL</sequence>
<comment type="caution">
    <text evidence="1">The sequence shown here is derived from an EMBL/GenBank/DDBJ whole genome shotgun (WGS) entry which is preliminary data.</text>
</comment>
<reference evidence="1" key="1">
    <citation type="submission" date="2021-06" db="EMBL/GenBank/DDBJ databases">
        <authorList>
            <person name="Kallberg Y."/>
            <person name="Tangrot J."/>
            <person name="Rosling A."/>
        </authorList>
    </citation>
    <scope>NUCLEOTIDE SEQUENCE</scope>
    <source>
        <strain evidence="1">AU212A</strain>
    </source>
</reference>
<dbReference type="EMBL" id="CAJVPM010000228">
    <property type="protein sequence ID" value="CAG8438826.1"/>
    <property type="molecule type" value="Genomic_DNA"/>
</dbReference>
<evidence type="ECO:0000313" key="1">
    <source>
        <dbReference type="EMBL" id="CAG8438826.1"/>
    </source>
</evidence>
<accession>A0ACA9JVM3</accession>
<gene>
    <name evidence="1" type="ORF">SCALOS_LOCUS473</name>
</gene>
<protein>
    <submittedName>
        <fullName evidence="1">1515_t:CDS:1</fullName>
    </submittedName>
</protein>
<organism evidence="1 2">
    <name type="scientific">Scutellospora calospora</name>
    <dbReference type="NCBI Taxonomy" id="85575"/>
    <lineage>
        <taxon>Eukaryota</taxon>
        <taxon>Fungi</taxon>
        <taxon>Fungi incertae sedis</taxon>
        <taxon>Mucoromycota</taxon>
        <taxon>Glomeromycotina</taxon>
        <taxon>Glomeromycetes</taxon>
        <taxon>Diversisporales</taxon>
        <taxon>Gigasporaceae</taxon>
        <taxon>Scutellospora</taxon>
    </lineage>
</organism>
<evidence type="ECO:0000313" key="2">
    <source>
        <dbReference type="Proteomes" id="UP000789860"/>
    </source>
</evidence>
<dbReference type="Proteomes" id="UP000789860">
    <property type="component" value="Unassembled WGS sequence"/>
</dbReference>
<keyword evidence="2" id="KW-1185">Reference proteome</keyword>
<name>A0ACA9JVM3_9GLOM</name>